<gene>
    <name evidence="1" type="ORF">AWRI3578_g632</name>
</gene>
<name>A0A1E5RVZ5_9ASCO</name>
<evidence type="ECO:0000313" key="1">
    <source>
        <dbReference type="EMBL" id="OEJ91064.1"/>
    </source>
</evidence>
<comment type="caution">
    <text evidence="1">The sequence shown here is derived from an EMBL/GenBank/DDBJ whole genome shotgun (WGS) entry which is preliminary data.</text>
</comment>
<dbReference type="Proteomes" id="UP000095605">
    <property type="component" value="Unassembled WGS sequence"/>
</dbReference>
<dbReference type="AlphaFoldDB" id="A0A1E5RVZ5"/>
<dbReference type="EMBL" id="LPNL01000002">
    <property type="protein sequence ID" value="OEJ91064.1"/>
    <property type="molecule type" value="Genomic_DNA"/>
</dbReference>
<organism evidence="1 2">
    <name type="scientific">Hanseniaspora opuntiae</name>
    <dbReference type="NCBI Taxonomy" id="211096"/>
    <lineage>
        <taxon>Eukaryota</taxon>
        <taxon>Fungi</taxon>
        <taxon>Dikarya</taxon>
        <taxon>Ascomycota</taxon>
        <taxon>Saccharomycotina</taxon>
        <taxon>Saccharomycetes</taxon>
        <taxon>Saccharomycodales</taxon>
        <taxon>Saccharomycodaceae</taxon>
        <taxon>Hanseniaspora</taxon>
    </lineage>
</organism>
<evidence type="ECO:0000313" key="2">
    <source>
        <dbReference type="Proteomes" id="UP000095605"/>
    </source>
</evidence>
<proteinExistence type="predicted"/>
<protein>
    <submittedName>
        <fullName evidence="1">Uncharacterized protein</fullName>
    </submittedName>
</protein>
<reference evidence="2" key="1">
    <citation type="journal article" date="2016" name="Genome Announc.">
        <title>Genome sequences of three species of Hanseniaspora isolated from spontaneous wine fermentations.</title>
        <authorList>
            <person name="Sternes P.R."/>
            <person name="Lee D."/>
            <person name="Kutyna D.R."/>
            <person name="Borneman A.R."/>
        </authorList>
    </citation>
    <scope>NUCLEOTIDE SEQUENCE [LARGE SCALE GENOMIC DNA]</scope>
    <source>
        <strain evidence="2">AWRI3578</strain>
    </source>
</reference>
<keyword evidence="2" id="KW-1185">Reference proteome</keyword>
<sequence>MINTDVIKTPLNFENPQFIPFIKYGHIKGTENAADIFTKAYTNAALDKWKQMDTSKGFEIYTTYDENYELLP</sequence>
<accession>A0A1E5RVZ5</accession>